<comment type="caution">
    <text evidence="2">The sequence shown here is derived from an EMBL/GenBank/DDBJ whole genome shotgun (WGS) entry which is preliminary data.</text>
</comment>
<keyword evidence="1" id="KW-1133">Transmembrane helix</keyword>
<protein>
    <submittedName>
        <fullName evidence="2">Uncharacterized protein</fullName>
    </submittedName>
</protein>
<feature type="transmembrane region" description="Helical" evidence="1">
    <location>
        <begin position="56"/>
        <end position="82"/>
    </location>
</feature>
<evidence type="ECO:0000313" key="3">
    <source>
        <dbReference type="Proteomes" id="UP000191056"/>
    </source>
</evidence>
<evidence type="ECO:0000256" key="1">
    <source>
        <dbReference type="SAM" id="Phobius"/>
    </source>
</evidence>
<evidence type="ECO:0000313" key="2">
    <source>
        <dbReference type="EMBL" id="OPJ60250.1"/>
    </source>
</evidence>
<dbReference type="EMBL" id="MZGT01000041">
    <property type="protein sequence ID" value="OPJ60250.1"/>
    <property type="molecule type" value="Genomic_DNA"/>
</dbReference>
<feature type="transmembrane region" description="Helical" evidence="1">
    <location>
        <begin position="6"/>
        <end position="36"/>
    </location>
</feature>
<dbReference type="STRING" id="225345.CLCHR_30150"/>
<keyword evidence="1" id="KW-0812">Transmembrane</keyword>
<accession>A0A1V4IK90</accession>
<sequence>MGFLFILPFIAAIIGIFIAFICFIGACLIIIGGTGIGMNKIYLKQMETKNSVLKPLFNTGSIILGIIFILFPLGCVLSGIIFSLSSK</sequence>
<proteinExistence type="predicted"/>
<name>A0A1V4IK90_9CLOT</name>
<gene>
    <name evidence="2" type="ORF">CLCHR_30150</name>
</gene>
<reference evidence="2 3" key="1">
    <citation type="submission" date="2017-03" db="EMBL/GenBank/DDBJ databases">
        <title>Genome sequence of Clostridium chromiireducens DSM 23318.</title>
        <authorList>
            <person name="Poehlein A."/>
            <person name="Daniel R."/>
        </authorList>
    </citation>
    <scope>NUCLEOTIDE SEQUENCE [LARGE SCALE GENOMIC DNA]</scope>
    <source>
        <strain evidence="2 3">DSM 23318</strain>
    </source>
</reference>
<keyword evidence="1" id="KW-0472">Membrane</keyword>
<dbReference type="RefSeq" id="WP_079440637.1">
    <property type="nucleotide sequence ID" value="NZ_MZGT01000041.1"/>
</dbReference>
<dbReference type="Proteomes" id="UP000191056">
    <property type="component" value="Unassembled WGS sequence"/>
</dbReference>
<keyword evidence="3" id="KW-1185">Reference proteome</keyword>
<dbReference type="AlphaFoldDB" id="A0A1V4IK90"/>
<organism evidence="2 3">
    <name type="scientific">Clostridium chromiireducens</name>
    <dbReference type="NCBI Taxonomy" id="225345"/>
    <lineage>
        <taxon>Bacteria</taxon>
        <taxon>Bacillati</taxon>
        <taxon>Bacillota</taxon>
        <taxon>Clostridia</taxon>
        <taxon>Eubacteriales</taxon>
        <taxon>Clostridiaceae</taxon>
        <taxon>Clostridium</taxon>
    </lineage>
</organism>